<dbReference type="EMBL" id="CAMAPF010000955">
    <property type="protein sequence ID" value="CAH9129315.1"/>
    <property type="molecule type" value="Genomic_DNA"/>
</dbReference>
<gene>
    <name evidence="2" type="ORF">CEPIT_LOCUS29754</name>
</gene>
<evidence type="ECO:0000313" key="2">
    <source>
        <dbReference type="EMBL" id="CAH9129315.1"/>
    </source>
</evidence>
<protein>
    <submittedName>
        <fullName evidence="2">Uncharacterized protein</fullName>
    </submittedName>
</protein>
<reference evidence="2" key="1">
    <citation type="submission" date="2022-07" db="EMBL/GenBank/DDBJ databases">
        <authorList>
            <person name="Macas J."/>
            <person name="Novak P."/>
            <person name="Neumann P."/>
        </authorList>
    </citation>
    <scope>NUCLEOTIDE SEQUENCE</scope>
</reference>
<evidence type="ECO:0000313" key="3">
    <source>
        <dbReference type="Proteomes" id="UP001152523"/>
    </source>
</evidence>
<organism evidence="2 3">
    <name type="scientific">Cuscuta epithymum</name>
    <dbReference type="NCBI Taxonomy" id="186058"/>
    <lineage>
        <taxon>Eukaryota</taxon>
        <taxon>Viridiplantae</taxon>
        <taxon>Streptophyta</taxon>
        <taxon>Embryophyta</taxon>
        <taxon>Tracheophyta</taxon>
        <taxon>Spermatophyta</taxon>
        <taxon>Magnoliopsida</taxon>
        <taxon>eudicotyledons</taxon>
        <taxon>Gunneridae</taxon>
        <taxon>Pentapetalae</taxon>
        <taxon>asterids</taxon>
        <taxon>lamiids</taxon>
        <taxon>Solanales</taxon>
        <taxon>Convolvulaceae</taxon>
        <taxon>Cuscuteae</taxon>
        <taxon>Cuscuta</taxon>
        <taxon>Cuscuta subgen. Cuscuta</taxon>
    </lineage>
</organism>
<accession>A0AAV0F1C8</accession>
<feature type="region of interest" description="Disordered" evidence="1">
    <location>
        <begin position="50"/>
        <end position="69"/>
    </location>
</feature>
<evidence type="ECO:0000256" key="1">
    <source>
        <dbReference type="SAM" id="MobiDB-lite"/>
    </source>
</evidence>
<dbReference type="AlphaFoldDB" id="A0AAV0F1C8"/>
<sequence length="134" mass="15260">MFIIHFGLESSSDTDPEWWLHKKYDVNLVSNTYDGLVGLEEDSGKEVSLASVSEEEDVETGSEVEGTDEGLRKRGRLNFARTNLTTRIKDNKHMLSLSLHLCVYSDFVGIAFVCEVCWPMFVTRDEFGLVLYNE</sequence>
<dbReference type="Proteomes" id="UP001152523">
    <property type="component" value="Unassembled WGS sequence"/>
</dbReference>
<feature type="compositionally biased region" description="Acidic residues" evidence="1">
    <location>
        <begin position="53"/>
        <end position="68"/>
    </location>
</feature>
<comment type="caution">
    <text evidence="2">The sequence shown here is derived from an EMBL/GenBank/DDBJ whole genome shotgun (WGS) entry which is preliminary data.</text>
</comment>
<keyword evidence="3" id="KW-1185">Reference proteome</keyword>
<name>A0AAV0F1C8_9ASTE</name>
<proteinExistence type="predicted"/>